<feature type="domain" description="Autotransporter" evidence="1">
    <location>
        <begin position="70"/>
        <end position="331"/>
    </location>
</feature>
<evidence type="ECO:0000313" key="2">
    <source>
        <dbReference type="EMBL" id="SDA51241.1"/>
    </source>
</evidence>
<dbReference type="STRING" id="209880.SAMN02910343_01029"/>
<dbReference type="PANTHER" id="PTHR35037">
    <property type="entry name" value="C-TERMINAL REGION OF AIDA-LIKE PROTEIN"/>
    <property type="match status" value="1"/>
</dbReference>
<dbReference type="PROSITE" id="PS51208">
    <property type="entry name" value="AUTOTRANSPORTER"/>
    <property type="match status" value="1"/>
</dbReference>
<dbReference type="EMBL" id="FMXA01000011">
    <property type="protein sequence ID" value="SDA51241.1"/>
    <property type="molecule type" value="Genomic_DNA"/>
</dbReference>
<dbReference type="Gene3D" id="2.40.128.130">
    <property type="entry name" value="Autotransporter beta-domain"/>
    <property type="match status" value="1"/>
</dbReference>
<gene>
    <name evidence="2" type="ORF">SAMN02910343_01029</name>
</gene>
<evidence type="ECO:0000259" key="1">
    <source>
        <dbReference type="PROSITE" id="PS51208"/>
    </source>
</evidence>
<accession>A0A1G5VZA0</accession>
<dbReference type="InterPro" id="IPR003991">
    <property type="entry name" value="Pertactin_virulence_factor"/>
</dbReference>
<dbReference type="InterPro" id="IPR006315">
    <property type="entry name" value="OM_autotransptr_brl_dom"/>
</dbReference>
<dbReference type="InterPro" id="IPR051551">
    <property type="entry name" value="Autotransporter_adhesion"/>
</dbReference>
<dbReference type="InterPro" id="IPR036709">
    <property type="entry name" value="Autotransporte_beta_dom_sf"/>
</dbReference>
<reference evidence="2 3" key="1">
    <citation type="submission" date="2016-10" db="EMBL/GenBank/DDBJ databases">
        <authorList>
            <person name="de Groot N.N."/>
        </authorList>
    </citation>
    <scope>NUCLEOTIDE SEQUENCE [LARGE SCALE GENOMIC DNA]</scope>
    <source>
        <strain evidence="2 3">DSM 15230</strain>
    </source>
</reference>
<name>A0A1G5VZA0_9FIRM</name>
<protein>
    <submittedName>
        <fullName evidence="2">Outer membrane autotransporter barrel domain-containing protein</fullName>
    </submittedName>
</protein>
<keyword evidence="3" id="KW-1185">Reference proteome</keyword>
<dbReference type="AlphaFoldDB" id="A0A1G5VZA0"/>
<sequence>MTPTIQNGQYVHDVMGVADANDKQWYLTKLEKKVNKDTIPLMKAADNSYALYRLDIDSLRKRMGDLRFRNVKDDSGIWARDFHGAYEGQGTDSRYNGFQLGYDYAANEKGVYGFFGERTISNPKYSYGSSKDHGLSGGLYGTWFGDSGVYTDVVAKWGRDDTSLRTWGDYPDRASYRTRSESLSVEWGKTFTRDDGLFLEPEAQMVFGRLGSKDYTTSRGRTVHMGSYDSAIGRLGLLLGKRVTEGEHPYDYYLKFSLFHEFGGERNFHLAAPDGETMDYSEDYRDTWQEAGFGGTWHVNDHTSLYADAERSFGGNWHKKWQWNLGINWQF</sequence>
<dbReference type="Proteomes" id="UP000199689">
    <property type="component" value="Unassembled WGS sequence"/>
</dbReference>
<dbReference type="SMART" id="SM00869">
    <property type="entry name" value="Autotransporter"/>
    <property type="match status" value="1"/>
</dbReference>
<dbReference type="SUPFAM" id="SSF103515">
    <property type="entry name" value="Autotransporter"/>
    <property type="match status" value="1"/>
</dbReference>
<dbReference type="GO" id="GO:0019867">
    <property type="term" value="C:outer membrane"/>
    <property type="evidence" value="ECO:0007669"/>
    <property type="project" value="InterPro"/>
</dbReference>
<dbReference type="NCBIfam" id="TIGR01414">
    <property type="entry name" value="autotrans_barl"/>
    <property type="match status" value="1"/>
</dbReference>
<organism evidence="2 3">
    <name type="scientific">Allisonella histaminiformans</name>
    <dbReference type="NCBI Taxonomy" id="209880"/>
    <lineage>
        <taxon>Bacteria</taxon>
        <taxon>Bacillati</taxon>
        <taxon>Bacillota</taxon>
        <taxon>Negativicutes</taxon>
        <taxon>Veillonellales</taxon>
        <taxon>Veillonellaceae</taxon>
        <taxon>Allisonella</taxon>
    </lineage>
</organism>
<proteinExistence type="predicted"/>
<dbReference type="PANTHER" id="PTHR35037:SF3">
    <property type="entry name" value="C-TERMINAL REGION OF AIDA-LIKE PROTEIN"/>
    <property type="match status" value="1"/>
</dbReference>
<dbReference type="Pfam" id="PF03797">
    <property type="entry name" value="Autotransporter"/>
    <property type="match status" value="1"/>
</dbReference>
<dbReference type="PRINTS" id="PR01484">
    <property type="entry name" value="PRTACTNFAMLY"/>
</dbReference>
<dbReference type="InterPro" id="IPR005546">
    <property type="entry name" value="Autotransporte_beta"/>
</dbReference>
<evidence type="ECO:0000313" key="3">
    <source>
        <dbReference type="Proteomes" id="UP000199689"/>
    </source>
</evidence>